<dbReference type="Pfam" id="PF00989">
    <property type="entry name" value="PAS"/>
    <property type="match status" value="1"/>
</dbReference>
<feature type="transmembrane region" description="Helical" evidence="1">
    <location>
        <begin position="121"/>
        <end position="144"/>
    </location>
</feature>
<comment type="caution">
    <text evidence="6">The sequence shown here is derived from an EMBL/GenBank/DDBJ whole genome shotgun (WGS) entry which is preliminary data.</text>
</comment>
<evidence type="ECO:0000259" key="2">
    <source>
        <dbReference type="PROSITE" id="PS50112"/>
    </source>
</evidence>
<dbReference type="PROSITE" id="PS50887">
    <property type="entry name" value="GGDEF"/>
    <property type="match status" value="1"/>
</dbReference>
<feature type="transmembrane region" description="Helical" evidence="1">
    <location>
        <begin position="87"/>
        <end position="109"/>
    </location>
</feature>
<dbReference type="CDD" id="cd00130">
    <property type="entry name" value="PAS"/>
    <property type="match status" value="1"/>
</dbReference>
<evidence type="ECO:0000259" key="4">
    <source>
        <dbReference type="PROSITE" id="PS50883"/>
    </source>
</evidence>
<dbReference type="Gene3D" id="3.30.70.270">
    <property type="match status" value="1"/>
</dbReference>
<proteinExistence type="predicted"/>
<feature type="domain" description="EAL" evidence="4">
    <location>
        <begin position="627"/>
        <end position="875"/>
    </location>
</feature>
<feature type="domain" description="GGDEF" evidence="5">
    <location>
        <begin position="484"/>
        <end position="618"/>
    </location>
</feature>
<keyword evidence="7" id="KW-1185">Reference proteome</keyword>
<dbReference type="SMART" id="SM00267">
    <property type="entry name" value="GGDEF"/>
    <property type="match status" value="1"/>
</dbReference>
<keyword evidence="1" id="KW-0812">Transmembrane</keyword>
<dbReference type="InterPro" id="IPR000700">
    <property type="entry name" value="PAS-assoc_C"/>
</dbReference>
<dbReference type="NCBIfam" id="TIGR00254">
    <property type="entry name" value="GGDEF"/>
    <property type="match status" value="1"/>
</dbReference>
<dbReference type="InterPro" id="IPR052155">
    <property type="entry name" value="Biofilm_reg_signaling"/>
</dbReference>
<evidence type="ECO:0000259" key="5">
    <source>
        <dbReference type="PROSITE" id="PS50887"/>
    </source>
</evidence>
<dbReference type="InterPro" id="IPR000160">
    <property type="entry name" value="GGDEF_dom"/>
</dbReference>
<evidence type="ECO:0000256" key="1">
    <source>
        <dbReference type="SAM" id="Phobius"/>
    </source>
</evidence>
<dbReference type="SMART" id="SM00052">
    <property type="entry name" value="EAL"/>
    <property type="match status" value="1"/>
</dbReference>
<keyword evidence="1" id="KW-0472">Membrane</keyword>
<dbReference type="InterPro" id="IPR043128">
    <property type="entry name" value="Rev_trsase/Diguanyl_cyclase"/>
</dbReference>
<dbReference type="RefSeq" id="WP_223095267.1">
    <property type="nucleotide sequence ID" value="NZ_CP061913.1"/>
</dbReference>
<dbReference type="SUPFAM" id="SSF55073">
    <property type="entry name" value="Nucleotide cyclase"/>
    <property type="match status" value="1"/>
</dbReference>
<feature type="transmembrane region" description="Helical" evidence="1">
    <location>
        <begin position="282"/>
        <end position="302"/>
    </location>
</feature>
<sequence length="880" mass="95055">MLLRAYAAIGVLLGGVYFATPDSPLRTVLWGAIATSSVGAIVTGILVHRPARPLPWWIAAAGLGSYSIGEWLFYWPQLVDGQPAPSLGIADAFYLVLYPCLAAALAIFVRRQNPGGDRAAVLDGTIVTIGFALLTWVFLIEPFLTQPTTVAERVQAVAYPFGDVLVLAVMARLGGGRTSRGAPLRLLFAGLACLLTSDTAYTWQALRGDFHAGSWVDATWAAFYVCIGCAALHPDMRNVDERLPAAPPRLSSGRVAVLLAVAALLIPVVITIKSAASTELAVFLTASCVLFVLVLIRLADIVNVLREVQRQRAEGRFRRLTEHVTDLVSICRPDGVIQYVTPSIESLLGLTAADVEGRSLLELVHPDDRDRVQLLLATRDEGIAGSGSTGSAPADPDPALVGPVECRLRRADGRYVITETTGRAVDDGDGSGYLLTTRDITERKLLEGQLTHQAFHDGLTGLANRALLADRIHHALERRGTPYRHIALLIVDLDDFKTVNDSLGRAAGDALLRTTADRLRSCLRSADTAARLGGDEFAMLLEHLDDAAEAARVAERVLNAVRRPITVGGREIQPQASVGIALPDPDRPPDADELLRNADVAMHMAKRQGRNRYAYFAPSMQAGLLEKLDLVEDLRGAIERHEFVVYYQPFVDLQDGSIVGAEALVRWHHPTKGLIPPDRFIPLAEETGLILPLGYEVLEIACRAAAALDKKISVNLSPRQVQDPAVTLYVQQTLRHSGLDPDRLTLEITESLLSEDADVAASRLAELKALGVRLAVDDFGTGYSSLSRLHAFPIDILKIPKPFVDGVARGPEHSALARAILDLAQALDLQVVAEGIEDAAQARELARLGCPIGQGFHFSRAVPEREFAQLLTRGAFALAS</sequence>
<dbReference type="PROSITE" id="PS50113">
    <property type="entry name" value="PAC"/>
    <property type="match status" value="1"/>
</dbReference>
<dbReference type="Proteomes" id="UP001589608">
    <property type="component" value="Unassembled WGS sequence"/>
</dbReference>
<name>A0ABV5M849_9ACTN</name>
<dbReference type="PANTHER" id="PTHR44757">
    <property type="entry name" value="DIGUANYLATE CYCLASE DGCP"/>
    <property type="match status" value="1"/>
</dbReference>
<feature type="transmembrane region" description="Helical" evidence="1">
    <location>
        <begin position="186"/>
        <end position="206"/>
    </location>
</feature>
<feature type="transmembrane region" description="Helical" evidence="1">
    <location>
        <begin position="156"/>
        <end position="174"/>
    </location>
</feature>
<dbReference type="CDD" id="cd01948">
    <property type="entry name" value="EAL"/>
    <property type="match status" value="1"/>
</dbReference>
<dbReference type="Pfam" id="PF00563">
    <property type="entry name" value="EAL"/>
    <property type="match status" value="1"/>
</dbReference>
<dbReference type="InterPro" id="IPR029787">
    <property type="entry name" value="Nucleotide_cyclase"/>
</dbReference>
<dbReference type="SMART" id="SM00091">
    <property type="entry name" value="PAS"/>
    <property type="match status" value="1"/>
</dbReference>
<dbReference type="NCBIfam" id="TIGR00229">
    <property type="entry name" value="sensory_box"/>
    <property type="match status" value="1"/>
</dbReference>
<accession>A0ABV5M849</accession>
<feature type="transmembrane region" description="Helical" evidence="1">
    <location>
        <begin position="28"/>
        <end position="47"/>
    </location>
</feature>
<dbReference type="PANTHER" id="PTHR44757:SF2">
    <property type="entry name" value="BIOFILM ARCHITECTURE MAINTENANCE PROTEIN MBAA"/>
    <property type="match status" value="1"/>
</dbReference>
<protein>
    <submittedName>
        <fullName evidence="6">Bifunctional diguanylate cyclase/phosphodiesterase</fullName>
    </submittedName>
</protein>
<dbReference type="InterPro" id="IPR001610">
    <property type="entry name" value="PAC"/>
</dbReference>
<dbReference type="InterPro" id="IPR013767">
    <property type="entry name" value="PAS_fold"/>
</dbReference>
<reference evidence="6 7" key="1">
    <citation type="submission" date="2024-09" db="EMBL/GenBank/DDBJ databases">
        <authorList>
            <person name="Sun Q."/>
            <person name="Mori K."/>
        </authorList>
    </citation>
    <scope>NUCLEOTIDE SEQUENCE [LARGE SCALE GENOMIC DNA]</scope>
    <source>
        <strain evidence="6 7">JCM 3307</strain>
    </source>
</reference>
<feature type="transmembrane region" description="Helical" evidence="1">
    <location>
        <begin position="54"/>
        <end position="75"/>
    </location>
</feature>
<dbReference type="InterPro" id="IPR001633">
    <property type="entry name" value="EAL_dom"/>
</dbReference>
<evidence type="ECO:0000259" key="3">
    <source>
        <dbReference type="PROSITE" id="PS50113"/>
    </source>
</evidence>
<gene>
    <name evidence="6" type="ORF">ACFFTR_18160</name>
</gene>
<dbReference type="EMBL" id="JBHMCA010000035">
    <property type="protein sequence ID" value="MFB9445002.1"/>
    <property type="molecule type" value="Genomic_DNA"/>
</dbReference>
<feature type="domain" description="PAS" evidence="2">
    <location>
        <begin position="313"/>
        <end position="373"/>
    </location>
</feature>
<organism evidence="6 7">
    <name type="scientific">Dactylosporangium vinaceum</name>
    <dbReference type="NCBI Taxonomy" id="53362"/>
    <lineage>
        <taxon>Bacteria</taxon>
        <taxon>Bacillati</taxon>
        <taxon>Actinomycetota</taxon>
        <taxon>Actinomycetes</taxon>
        <taxon>Micromonosporales</taxon>
        <taxon>Micromonosporaceae</taxon>
        <taxon>Dactylosporangium</taxon>
    </lineage>
</organism>
<dbReference type="SUPFAM" id="SSF141868">
    <property type="entry name" value="EAL domain-like"/>
    <property type="match status" value="1"/>
</dbReference>
<evidence type="ECO:0000313" key="6">
    <source>
        <dbReference type="EMBL" id="MFB9445002.1"/>
    </source>
</evidence>
<dbReference type="Gene3D" id="3.30.450.20">
    <property type="entry name" value="PAS domain"/>
    <property type="match status" value="1"/>
</dbReference>
<dbReference type="PROSITE" id="PS50883">
    <property type="entry name" value="EAL"/>
    <property type="match status" value="1"/>
</dbReference>
<dbReference type="PROSITE" id="PS50112">
    <property type="entry name" value="PAS"/>
    <property type="match status" value="1"/>
</dbReference>
<keyword evidence="1" id="KW-1133">Transmembrane helix</keyword>
<dbReference type="InterPro" id="IPR035965">
    <property type="entry name" value="PAS-like_dom_sf"/>
</dbReference>
<evidence type="ECO:0000313" key="7">
    <source>
        <dbReference type="Proteomes" id="UP001589608"/>
    </source>
</evidence>
<dbReference type="CDD" id="cd01949">
    <property type="entry name" value="GGDEF"/>
    <property type="match status" value="1"/>
</dbReference>
<feature type="transmembrane region" description="Helical" evidence="1">
    <location>
        <begin position="255"/>
        <end position="276"/>
    </location>
</feature>
<dbReference type="InterPro" id="IPR035919">
    <property type="entry name" value="EAL_sf"/>
</dbReference>
<feature type="domain" description="PAC" evidence="3">
    <location>
        <begin position="402"/>
        <end position="452"/>
    </location>
</feature>
<dbReference type="InterPro" id="IPR000014">
    <property type="entry name" value="PAS"/>
</dbReference>
<dbReference type="Pfam" id="PF00990">
    <property type="entry name" value="GGDEF"/>
    <property type="match status" value="1"/>
</dbReference>
<dbReference type="SMART" id="SM00086">
    <property type="entry name" value="PAC"/>
    <property type="match status" value="1"/>
</dbReference>
<dbReference type="Gene3D" id="3.20.20.450">
    <property type="entry name" value="EAL domain"/>
    <property type="match status" value="1"/>
</dbReference>
<dbReference type="SUPFAM" id="SSF55785">
    <property type="entry name" value="PYP-like sensor domain (PAS domain)"/>
    <property type="match status" value="1"/>
</dbReference>